<dbReference type="AlphaFoldDB" id="A0A1F6BCL6"/>
<dbReference type="EMBL" id="MFKE01000028">
    <property type="protein sequence ID" value="OGG34502.1"/>
    <property type="molecule type" value="Genomic_DNA"/>
</dbReference>
<proteinExistence type="predicted"/>
<evidence type="ECO:0000313" key="1">
    <source>
        <dbReference type="EMBL" id="OGG34502.1"/>
    </source>
</evidence>
<evidence type="ECO:0000313" key="2">
    <source>
        <dbReference type="Proteomes" id="UP000176186"/>
    </source>
</evidence>
<accession>A0A1F6BCL6</accession>
<name>A0A1F6BCL6_9BACT</name>
<protein>
    <submittedName>
        <fullName evidence="1">Uncharacterized protein</fullName>
    </submittedName>
</protein>
<dbReference type="Proteomes" id="UP000176186">
    <property type="component" value="Unassembled WGS sequence"/>
</dbReference>
<comment type="caution">
    <text evidence="1">The sequence shown here is derived from an EMBL/GenBank/DDBJ whole genome shotgun (WGS) entry which is preliminary data.</text>
</comment>
<reference evidence="1 2" key="1">
    <citation type="journal article" date="2016" name="Nat. Commun.">
        <title>Thousands of microbial genomes shed light on interconnected biogeochemical processes in an aquifer system.</title>
        <authorList>
            <person name="Anantharaman K."/>
            <person name="Brown C.T."/>
            <person name="Hug L.A."/>
            <person name="Sharon I."/>
            <person name="Castelle C.J."/>
            <person name="Probst A.J."/>
            <person name="Thomas B.C."/>
            <person name="Singh A."/>
            <person name="Wilkins M.J."/>
            <person name="Karaoz U."/>
            <person name="Brodie E.L."/>
            <person name="Williams K.H."/>
            <person name="Hubbard S.S."/>
            <person name="Banfield J.F."/>
        </authorList>
    </citation>
    <scope>NUCLEOTIDE SEQUENCE [LARGE SCALE GENOMIC DNA]</scope>
</reference>
<dbReference type="STRING" id="1798401.A2363_04880"/>
<sequence length="78" mass="8606">MKSPDILRRVGAHVQLAVGNAITSATSGEYRDAKKDGDEVLVKDPMHNPVHRWAFRLGARGARTLNQVHHKKIAPQSV</sequence>
<organism evidence="1 2">
    <name type="scientific">Candidatus Gottesmanbacteria bacterium RIFOXYB1_FULL_47_11</name>
    <dbReference type="NCBI Taxonomy" id="1798401"/>
    <lineage>
        <taxon>Bacteria</taxon>
        <taxon>Candidatus Gottesmaniibacteriota</taxon>
    </lineage>
</organism>
<gene>
    <name evidence="1" type="ORF">A2363_04880</name>
</gene>